<dbReference type="Proteomes" id="UP000294576">
    <property type="component" value="Unassembled WGS sequence"/>
</dbReference>
<evidence type="ECO:0000313" key="1">
    <source>
        <dbReference type="EMBL" id="TCU18262.1"/>
    </source>
</evidence>
<protein>
    <submittedName>
        <fullName evidence="1">Uncharacterized protein</fullName>
    </submittedName>
</protein>
<sequence length="63" mass="7109">MVMSLTFLFVTMDEMPDVMAHAGNPDQKLSNCTLIDQPSAFFQAKSFLITRFQTNSILKIIPN</sequence>
<dbReference type="AlphaFoldDB" id="A0A4R3QF43"/>
<comment type="caution">
    <text evidence="1">The sequence shown here is derived from an EMBL/GenBank/DDBJ whole genome shotgun (WGS) entry which is preliminary data.</text>
</comment>
<name>A0A4R3QF43_RHISU</name>
<dbReference type="EMBL" id="SMBH01000003">
    <property type="protein sequence ID" value="TCU18262.1"/>
    <property type="molecule type" value="Genomic_DNA"/>
</dbReference>
<reference evidence="1 2" key="1">
    <citation type="submission" date="2019-03" db="EMBL/GenBank/DDBJ databases">
        <title>Genomic Encyclopedia of Type Strains, Phase IV (KMG-V): Genome sequencing to study the core and pangenomes of soil and plant-associated prokaryotes.</title>
        <authorList>
            <person name="Whitman W."/>
        </authorList>
    </citation>
    <scope>NUCLEOTIDE SEQUENCE [LARGE SCALE GENOMIC DNA]</scope>
    <source>
        <strain evidence="1 2">Hc14</strain>
    </source>
</reference>
<evidence type="ECO:0000313" key="2">
    <source>
        <dbReference type="Proteomes" id="UP000294576"/>
    </source>
</evidence>
<proteinExistence type="predicted"/>
<organism evidence="1 2">
    <name type="scientific">Rhizobium sullae</name>
    <name type="common">Rhizobium hedysari</name>
    <dbReference type="NCBI Taxonomy" id="50338"/>
    <lineage>
        <taxon>Bacteria</taxon>
        <taxon>Pseudomonadati</taxon>
        <taxon>Pseudomonadota</taxon>
        <taxon>Alphaproteobacteria</taxon>
        <taxon>Hyphomicrobiales</taxon>
        <taxon>Rhizobiaceae</taxon>
        <taxon>Rhizobium/Agrobacterium group</taxon>
        <taxon>Rhizobium</taxon>
    </lineage>
</organism>
<gene>
    <name evidence="1" type="ORF">EV132_103382</name>
</gene>
<accession>A0A4R3QF43</accession>